<comment type="caution">
    <text evidence="1">The sequence shown here is derived from an EMBL/GenBank/DDBJ whole genome shotgun (WGS) entry which is preliminary data.</text>
</comment>
<gene>
    <name evidence="1" type="ORF">ACFFTR_36920</name>
</gene>
<accession>A0ABV5MIK2</accession>
<keyword evidence="2" id="KW-1185">Reference proteome</keyword>
<dbReference type="Proteomes" id="UP001589608">
    <property type="component" value="Unassembled WGS sequence"/>
</dbReference>
<protein>
    <submittedName>
        <fullName evidence="1">Uncharacterized protein</fullName>
    </submittedName>
</protein>
<evidence type="ECO:0000313" key="1">
    <source>
        <dbReference type="EMBL" id="MFB9448701.1"/>
    </source>
</evidence>
<dbReference type="EMBL" id="JBHMCA010000059">
    <property type="protein sequence ID" value="MFB9448701.1"/>
    <property type="molecule type" value="Genomic_DNA"/>
</dbReference>
<sequence>MNSRRNVVENDEFGAFARRIIRAYARRVAAGDIEALADMVALSEDLDTAIGEAVTGLRTHRQRYSWEEIASRLGISRQAAHKRWGGERRDGADR</sequence>
<dbReference type="RefSeq" id="WP_223097345.1">
    <property type="nucleotide sequence ID" value="NZ_CP061913.1"/>
</dbReference>
<reference evidence="1 2" key="1">
    <citation type="submission" date="2024-09" db="EMBL/GenBank/DDBJ databases">
        <authorList>
            <person name="Sun Q."/>
            <person name="Mori K."/>
        </authorList>
    </citation>
    <scope>NUCLEOTIDE SEQUENCE [LARGE SCALE GENOMIC DNA]</scope>
    <source>
        <strain evidence="1 2">JCM 3307</strain>
    </source>
</reference>
<name>A0ABV5MIK2_9ACTN</name>
<organism evidence="1 2">
    <name type="scientific">Dactylosporangium vinaceum</name>
    <dbReference type="NCBI Taxonomy" id="53362"/>
    <lineage>
        <taxon>Bacteria</taxon>
        <taxon>Bacillati</taxon>
        <taxon>Actinomycetota</taxon>
        <taxon>Actinomycetes</taxon>
        <taxon>Micromonosporales</taxon>
        <taxon>Micromonosporaceae</taxon>
        <taxon>Dactylosporangium</taxon>
    </lineage>
</organism>
<evidence type="ECO:0000313" key="2">
    <source>
        <dbReference type="Proteomes" id="UP001589608"/>
    </source>
</evidence>
<proteinExistence type="predicted"/>